<accession>A0A4Y2VCR0</accession>
<keyword evidence="2" id="KW-1185">Reference proteome</keyword>
<organism evidence="1 2">
    <name type="scientific">Araneus ventricosus</name>
    <name type="common">Orbweaver spider</name>
    <name type="synonym">Epeira ventricosa</name>
    <dbReference type="NCBI Taxonomy" id="182803"/>
    <lineage>
        <taxon>Eukaryota</taxon>
        <taxon>Metazoa</taxon>
        <taxon>Ecdysozoa</taxon>
        <taxon>Arthropoda</taxon>
        <taxon>Chelicerata</taxon>
        <taxon>Arachnida</taxon>
        <taxon>Araneae</taxon>
        <taxon>Araneomorphae</taxon>
        <taxon>Entelegynae</taxon>
        <taxon>Araneoidea</taxon>
        <taxon>Araneidae</taxon>
        <taxon>Araneus</taxon>
    </lineage>
</organism>
<comment type="caution">
    <text evidence="1">The sequence shown here is derived from an EMBL/GenBank/DDBJ whole genome shotgun (WGS) entry which is preliminary data.</text>
</comment>
<dbReference type="Proteomes" id="UP000499080">
    <property type="component" value="Unassembled WGS sequence"/>
</dbReference>
<protein>
    <submittedName>
        <fullName evidence="1">Uncharacterized protein</fullName>
    </submittedName>
</protein>
<dbReference type="EMBL" id="BGPR01046120">
    <property type="protein sequence ID" value="GBO23083.1"/>
    <property type="molecule type" value="Genomic_DNA"/>
</dbReference>
<dbReference type="AlphaFoldDB" id="A0A4Y2VCR0"/>
<proteinExistence type="predicted"/>
<evidence type="ECO:0000313" key="1">
    <source>
        <dbReference type="EMBL" id="GBO23083.1"/>
    </source>
</evidence>
<reference evidence="1 2" key="1">
    <citation type="journal article" date="2019" name="Sci. Rep.">
        <title>Orb-weaving spider Araneus ventricosus genome elucidates the spidroin gene catalogue.</title>
        <authorList>
            <person name="Kono N."/>
            <person name="Nakamura H."/>
            <person name="Ohtoshi R."/>
            <person name="Moran D.A.P."/>
            <person name="Shinohara A."/>
            <person name="Yoshida Y."/>
            <person name="Fujiwara M."/>
            <person name="Mori M."/>
            <person name="Tomita M."/>
            <person name="Arakawa K."/>
        </authorList>
    </citation>
    <scope>NUCLEOTIDE SEQUENCE [LARGE SCALE GENOMIC DNA]</scope>
</reference>
<evidence type="ECO:0000313" key="2">
    <source>
        <dbReference type="Proteomes" id="UP000499080"/>
    </source>
</evidence>
<sequence>MRLCASDTEPIRAYIFPCFIFSLPERVENGRKRRFPNFLALSGAEKEPEVVARTLLAIQDHSVKKLSNCISYIKPITRVVLKKEKTETSGDASSWQRWRTVFSTDLIDKLSGESYA</sequence>
<gene>
    <name evidence="1" type="ORF">AVEN_56461_1</name>
</gene>
<name>A0A4Y2VCR0_ARAVE</name>